<protein>
    <submittedName>
        <fullName evidence="2">Uncharacterized protein</fullName>
    </submittedName>
</protein>
<reference evidence="2 3" key="1">
    <citation type="journal article" date="2017" name="Int. J. Syst. Evol. Microbiol.">
        <title>Achromobacter aloeverae sp. nov., isolated from the root of Aloe vera (L.) Burm.f.</title>
        <authorList>
            <person name="Kuncharoen N."/>
            <person name="Muramatsu Y."/>
            <person name="Shibata C."/>
            <person name="Kamakura Y."/>
            <person name="Nakagawa Y."/>
            <person name="Tanasupawat S."/>
        </authorList>
    </citation>
    <scope>NUCLEOTIDE SEQUENCE [LARGE SCALE GENOMIC DNA]</scope>
    <source>
        <strain evidence="2 3">AVA-1</strain>
    </source>
</reference>
<name>A0A4Q1HI01_9BURK</name>
<proteinExistence type="predicted"/>
<feature type="compositionally biased region" description="Low complexity" evidence="1">
    <location>
        <begin position="71"/>
        <end position="80"/>
    </location>
</feature>
<comment type="caution">
    <text evidence="2">The sequence shown here is derived from an EMBL/GenBank/DDBJ whole genome shotgun (WGS) entry which is preliminary data.</text>
</comment>
<organism evidence="2 3">
    <name type="scientific">Achromobacter aloeverae</name>
    <dbReference type="NCBI Taxonomy" id="1750518"/>
    <lineage>
        <taxon>Bacteria</taxon>
        <taxon>Pseudomonadati</taxon>
        <taxon>Pseudomonadota</taxon>
        <taxon>Betaproteobacteria</taxon>
        <taxon>Burkholderiales</taxon>
        <taxon>Alcaligenaceae</taxon>
        <taxon>Achromobacter</taxon>
    </lineage>
</organism>
<feature type="compositionally biased region" description="Low complexity" evidence="1">
    <location>
        <begin position="96"/>
        <end position="113"/>
    </location>
</feature>
<accession>A0A4Q1HI01</accession>
<feature type="compositionally biased region" description="Low complexity" evidence="1">
    <location>
        <begin position="1"/>
        <end position="47"/>
    </location>
</feature>
<evidence type="ECO:0000313" key="3">
    <source>
        <dbReference type="Proteomes" id="UP000290849"/>
    </source>
</evidence>
<evidence type="ECO:0000256" key="1">
    <source>
        <dbReference type="SAM" id="MobiDB-lite"/>
    </source>
</evidence>
<dbReference type="EMBL" id="PYAL01000006">
    <property type="protein sequence ID" value="RXN86217.1"/>
    <property type="molecule type" value="Genomic_DNA"/>
</dbReference>
<feature type="region of interest" description="Disordered" evidence="1">
    <location>
        <begin position="1"/>
        <end position="154"/>
    </location>
</feature>
<dbReference type="Proteomes" id="UP000290849">
    <property type="component" value="Unassembled WGS sequence"/>
</dbReference>
<gene>
    <name evidence="2" type="ORF">C7R54_21070</name>
</gene>
<dbReference type="AlphaFoldDB" id="A0A4Q1HI01"/>
<feature type="compositionally biased region" description="Basic and acidic residues" evidence="1">
    <location>
        <begin position="114"/>
        <end position="127"/>
    </location>
</feature>
<sequence>MQQASGAAGSPGASIMANANGAAGANPAPAPASGPSSVSVAAPTANSQAAPRASVAETAPAAIVDAPGSNRGATAEAAYAAREEGRKENDGPPQNPLSALAAAAPAATPNDAALAEKGKTPEGKAAEGKTNNGKAEAKTASRANHTPKARKKADGDAALLSALMSYGLPPPSAAAAATLPGTPLGERLQQCRRKPFLESEQCRLQVCAGQWGLAPECPNPQAQTQAPARP</sequence>
<feature type="compositionally biased region" description="Basic and acidic residues" evidence="1">
    <location>
        <begin position="81"/>
        <end position="90"/>
    </location>
</feature>
<keyword evidence="3" id="KW-1185">Reference proteome</keyword>
<evidence type="ECO:0000313" key="2">
    <source>
        <dbReference type="EMBL" id="RXN86217.1"/>
    </source>
</evidence>